<dbReference type="SUPFAM" id="SSF52768">
    <property type="entry name" value="Arginase/deacetylase"/>
    <property type="match status" value="1"/>
</dbReference>
<dbReference type="OrthoDB" id="147549at2157"/>
<dbReference type="eggNOG" id="arCOG00324">
    <property type="taxonomic scope" value="Archaea"/>
</dbReference>
<dbReference type="InterPro" id="IPR000286">
    <property type="entry name" value="HDACs"/>
</dbReference>
<dbReference type="CDD" id="cd10001">
    <property type="entry name" value="HDAC_classII_APAH"/>
    <property type="match status" value="1"/>
</dbReference>
<gene>
    <name evidence="2" type="ordered locus">PYCH_04670</name>
</gene>
<protein>
    <submittedName>
        <fullName evidence="2">Histone deacetylase</fullName>
    </submittedName>
</protein>
<dbReference type="GO" id="GO:0040029">
    <property type="term" value="P:epigenetic regulation of gene expression"/>
    <property type="evidence" value="ECO:0007669"/>
    <property type="project" value="TreeGrafter"/>
</dbReference>
<dbReference type="Gene3D" id="3.40.800.20">
    <property type="entry name" value="Histone deacetylase domain"/>
    <property type="match status" value="1"/>
</dbReference>
<dbReference type="PANTHER" id="PTHR10625">
    <property type="entry name" value="HISTONE DEACETYLASE HDAC1-RELATED"/>
    <property type="match status" value="1"/>
</dbReference>
<dbReference type="GO" id="GO:0004407">
    <property type="term" value="F:histone deacetylase activity"/>
    <property type="evidence" value="ECO:0007669"/>
    <property type="project" value="TreeGrafter"/>
</dbReference>
<dbReference type="InterPro" id="IPR037138">
    <property type="entry name" value="His_deacetylse_dom_sf"/>
</dbReference>
<dbReference type="EMBL" id="CP002779">
    <property type="protein sequence ID" value="AEH24157.1"/>
    <property type="molecule type" value="Genomic_DNA"/>
</dbReference>
<evidence type="ECO:0000313" key="3">
    <source>
        <dbReference type="Proteomes" id="UP000008386"/>
    </source>
</evidence>
<dbReference type="Pfam" id="PF00850">
    <property type="entry name" value="Hist_deacetyl"/>
    <property type="match status" value="1"/>
</dbReference>
<dbReference type="PANTHER" id="PTHR10625:SF10">
    <property type="entry name" value="HISTONE DEACETYLASE HDAC1"/>
    <property type="match status" value="1"/>
</dbReference>
<dbReference type="Proteomes" id="UP000008386">
    <property type="component" value="Chromosome"/>
</dbReference>
<dbReference type="InterPro" id="IPR023696">
    <property type="entry name" value="Ureohydrolase_dom_sf"/>
</dbReference>
<evidence type="ECO:0000313" key="2">
    <source>
        <dbReference type="EMBL" id="AEH24157.1"/>
    </source>
</evidence>
<dbReference type="STRING" id="529709.PYCH_04670"/>
<dbReference type="KEGG" id="pya:PYCH_04670"/>
<keyword evidence="3" id="KW-1185">Reference proteome</keyword>
<dbReference type="RefSeq" id="WP_013905214.1">
    <property type="nucleotide sequence ID" value="NC_015680.1"/>
</dbReference>
<dbReference type="PRINTS" id="PR01270">
    <property type="entry name" value="HDASUPER"/>
</dbReference>
<reference evidence="2 3" key="1">
    <citation type="journal article" date="2011" name="J. Bacteriol.">
        <title>Complete genome sequence of the obligate piezophilic hyperthermophilic archaeon Pyrococcus yayanosii CH1.</title>
        <authorList>
            <person name="Jun X."/>
            <person name="Lupeng L."/>
            <person name="Minjuan X."/>
            <person name="Oger P."/>
            <person name="Fengping W."/>
            <person name="Jebbar M."/>
            <person name="Xiang X."/>
        </authorList>
    </citation>
    <scope>NUCLEOTIDE SEQUENCE [LARGE SCALE GENOMIC DNA]</scope>
    <source>
        <strain evidence="3">CH1 / JCM 16557</strain>
    </source>
</reference>
<proteinExistence type="predicted"/>
<evidence type="ECO:0000259" key="1">
    <source>
        <dbReference type="Pfam" id="PF00850"/>
    </source>
</evidence>
<dbReference type="GeneID" id="10837043"/>
<sequence length="335" mass="37041">MIPTTIFYSPKFLDHRPRGYHPENPGRLALVLEALRERGLWANVKEPNPISEEELLSIHAAEYVEAIRTASKSFTYIDPDTYVSPGTWEAALLAMGAAREAALLGTKERGLHLVLSRPPGHHAGRSGRALGAPTLGFCIFNNAAAAARVVKDEKGKALVIDFDAHHGNGTQEIFWTDSNVVHVDIHERDIYPWTGYEADIGGKGAEGSKVNIPMPHYAGDDNYILAWNEVVLPIVEALKPKVIIVSAGFDGFKGENLTTLMLTERFFHHAGATLSNFSVVMVLEGGYGVGLKKGLPAFIEGYERGEPIEEPRDISYETLRIIRGVKEVQKEWWQF</sequence>
<name>F8AHG0_PYRYC</name>
<organism evidence="2 3">
    <name type="scientific">Pyrococcus yayanosii (strain CH1 / JCM 16557)</name>
    <dbReference type="NCBI Taxonomy" id="529709"/>
    <lineage>
        <taxon>Archaea</taxon>
        <taxon>Methanobacteriati</taxon>
        <taxon>Methanobacteriota</taxon>
        <taxon>Thermococci</taxon>
        <taxon>Thermococcales</taxon>
        <taxon>Thermococcaceae</taxon>
        <taxon>Pyrococcus</taxon>
    </lineage>
</organism>
<dbReference type="InterPro" id="IPR023801">
    <property type="entry name" value="His_deacetylse_dom"/>
</dbReference>
<dbReference type="AlphaFoldDB" id="F8AHG0"/>
<feature type="domain" description="Histone deacetylase" evidence="1">
    <location>
        <begin position="21"/>
        <end position="289"/>
    </location>
</feature>
<dbReference type="HOGENOM" id="CLU_007727_8_0_2"/>
<accession>F8AHG0</accession>